<dbReference type="SUPFAM" id="SSF109709">
    <property type="entry name" value="KorB DNA-binding domain-like"/>
    <property type="match status" value="1"/>
</dbReference>
<dbReference type="GO" id="GO:0045881">
    <property type="term" value="P:positive regulation of sporulation resulting in formation of a cellular spore"/>
    <property type="evidence" value="ECO:0007669"/>
    <property type="project" value="TreeGrafter"/>
</dbReference>
<proteinExistence type="inferred from homology"/>
<dbReference type="PANTHER" id="PTHR33375">
    <property type="entry name" value="CHROMOSOME-PARTITIONING PROTEIN PARB-RELATED"/>
    <property type="match status" value="1"/>
</dbReference>
<feature type="domain" description="HTH cro/C1-type" evidence="4">
    <location>
        <begin position="127"/>
        <end position="157"/>
    </location>
</feature>
<dbReference type="SUPFAM" id="SSF110849">
    <property type="entry name" value="ParB/Sulfiredoxin"/>
    <property type="match status" value="1"/>
</dbReference>
<evidence type="ECO:0000256" key="3">
    <source>
        <dbReference type="ARBA" id="ARBA00023125"/>
    </source>
</evidence>
<evidence type="ECO:0000256" key="2">
    <source>
        <dbReference type="ARBA" id="ARBA00022829"/>
    </source>
</evidence>
<comment type="similarity">
    <text evidence="1">Belongs to the ParB family.</text>
</comment>
<keyword evidence="2" id="KW-0159">Chromosome partition</keyword>
<dbReference type="Pfam" id="PF02195">
    <property type="entry name" value="ParB_N"/>
    <property type="match status" value="1"/>
</dbReference>
<dbReference type="Pfam" id="PF17762">
    <property type="entry name" value="HTH_ParB"/>
    <property type="match status" value="1"/>
</dbReference>
<dbReference type="GO" id="GO:0007059">
    <property type="term" value="P:chromosome segregation"/>
    <property type="evidence" value="ECO:0007669"/>
    <property type="project" value="UniProtKB-KW"/>
</dbReference>
<gene>
    <name evidence="5" type="primary">parB</name>
    <name evidence="5" type="ORF">WCH_CA13010</name>
</gene>
<accession>F8LF98</accession>
<dbReference type="InterPro" id="IPR003115">
    <property type="entry name" value="ParB_N"/>
</dbReference>
<protein>
    <submittedName>
        <fullName evidence="5">Putative chromosome-partitioning protein parB</fullName>
    </submittedName>
</protein>
<dbReference type="InterPro" id="IPR057240">
    <property type="entry name" value="ParB_dimer_C"/>
</dbReference>
<dbReference type="GO" id="GO:0005694">
    <property type="term" value="C:chromosome"/>
    <property type="evidence" value="ECO:0007669"/>
    <property type="project" value="TreeGrafter"/>
</dbReference>
<keyword evidence="3" id="KW-0238">DNA-binding</keyword>
<dbReference type="GO" id="GO:0003677">
    <property type="term" value="F:DNA binding"/>
    <property type="evidence" value="ECO:0007669"/>
    <property type="project" value="UniProtKB-KW"/>
</dbReference>
<dbReference type="EMBL" id="FR872662">
    <property type="protein sequence ID" value="CCB92166.1"/>
    <property type="molecule type" value="Genomic_DNA"/>
</dbReference>
<evidence type="ECO:0000256" key="1">
    <source>
        <dbReference type="ARBA" id="ARBA00006295"/>
    </source>
</evidence>
<evidence type="ECO:0000313" key="5">
    <source>
        <dbReference type="EMBL" id="CCB92166.1"/>
    </source>
</evidence>
<dbReference type="Pfam" id="PF23552">
    <property type="entry name" value="ParB_C"/>
    <property type="match status" value="1"/>
</dbReference>
<dbReference type="CDD" id="cd16393">
    <property type="entry name" value="SPO0J_N"/>
    <property type="match status" value="1"/>
</dbReference>
<dbReference type="FunFam" id="3.90.1530.30:FF:000001">
    <property type="entry name" value="Chromosome partitioning protein ParB"/>
    <property type="match status" value="1"/>
</dbReference>
<dbReference type="Gene3D" id="3.90.1530.30">
    <property type="match status" value="1"/>
</dbReference>
<dbReference type="InterPro" id="IPR050336">
    <property type="entry name" value="Chromosome_partition/occlusion"/>
</dbReference>
<dbReference type="FunFam" id="1.10.10.2830:FF:000001">
    <property type="entry name" value="Chromosome partitioning protein ParB"/>
    <property type="match status" value="1"/>
</dbReference>
<dbReference type="CDD" id="cd00093">
    <property type="entry name" value="HTH_XRE"/>
    <property type="match status" value="1"/>
</dbReference>
<dbReference type="NCBIfam" id="TIGR00180">
    <property type="entry name" value="parB_part"/>
    <property type="match status" value="1"/>
</dbReference>
<dbReference type="InterPro" id="IPR001387">
    <property type="entry name" value="Cro/C1-type_HTH"/>
</dbReference>
<dbReference type="PROSITE" id="PS50943">
    <property type="entry name" value="HTH_CROC1"/>
    <property type="match status" value="1"/>
</dbReference>
<organism evidence="5">
    <name type="scientific">Waddlia chondrophila 2032/99</name>
    <dbReference type="NCBI Taxonomy" id="765953"/>
    <lineage>
        <taxon>Bacteria</taxon>
        <taxon>Pseudomonadati</taxon>
        <taxon>Chlamydiota</taxon>
        <taxon>Chlamydiia</taxon>
        <taxon>Parachlamydiales</taxon>
        <taxon>Waddliaceae</taxon>
        <taxon>Waddlia</taxon>
    </lineage>
</organism>
<dbReference type="SMART" id="SM00470">
    <property type="entry name" value="ParB"/>
    <property type="match status" value="1"/>
</dbReference>
<sequence>MNDINDKQFQIIVKGKTVSQEVVEVELSQIRENPYQPRKQFNREELEELAQSIQSVGVLQPPVVRKMENGGYELIAGERRFRAAEIAGLTTIHVLVSQKPGNVSAEAALIENIQRVDLNPLDIAQALRRLIVEFGLQQDELADKVGKKRSTVTNYLRLLSLPHKIQESLQFGEISMGHAKAILSVSGFEEQLYLHRMVVEDGLSVRETEEAAAKLNVKPVKKKMRTLNENTVYLSDLEEKLQQRLGTKVTIASSGKRGKILIDYYSLDDLERILEVISL</sequence>
<name>F8LF98_9BACT</name>
<dbReference type="InterPro" id="IPR041468">
    <property type="entry name" value="HTH_ParB/Spo0J"/>
</dbReference>
<reference evidence="5" key="1">
    <citation type="submission" date="2011-05" db="EMBL/GenBank/DDBJ databases">
        <title>Unity in variety -- the pan-genome of the Chlamydiae.</title>
        <authorList>
            <person name="Collingro A."/>
            <person name="Tischler P."/>
            <person name="Weinmaier T."/>
            <person name="Penz T."/>
            <person name="Heinz E."/>
            <person name="Brunham R.C."/>
            <person name="Read T.D."/>
            <person name="Bavoil P.M."/>
            <person name="Sachse K."/>
            <person name="Kahane S."/>
            <person name="Friedman M.G."/>
            <person name="Rattei T."/>
            <person name="Myers G.S.A."/>
            <person name="Horn M."/>
        </authorList>
    </citation>
    <scope>NUCLEOTIDE SEQUENCE</scope>
    <source>
        <strain evidence="5">2032/99</strain>
    </source>
</reference>
<dbReference type="PANTHER" id="PTHR33375:SF1">
    <property type="entry name" value="CHROMOSOME-PARTITIONING PROTEIN PARB-RELATED"/>
    <property type="match status" value="1"/>
</dbReference>
<dbReference type="Gene3D" id="1.10.10.2830">
    <property type="match status" value="1"/>
</dbReference>
<dbReference type="InterPro" id="IPR004437">
    <property type="entry name" value="ParB/RepB/Spo0J"/>
</dbReference>
<dbReference type="InterPro" id="IPR036086">
    <property type="entry name" value="ParB/Sulfiredoxin_sf"/>
</dbReference>
<evidence type="ECO:0000259" key="4">
    <source>
        <dbReference type="PROSITE" id="PS50943"/>
    </source>
</evidence>
<dbReference type="AlphaFoldDB" id="F8LF98"/>